<dbReference type="EMBL" id="JARPWH010000359">
    <property type="protein sequence ID" value="MDT2405363.1"/>
    <property type="molecule type" value="Genomic_DNA"/>
</dbReference>
<evidence type="ECO:0000313" key="3">
    <source>
        <dbReference type="Proteomes" id="UP001260773"/>
    </source>
</evidence>
<evidence type="ECO:0000313" key="2">
    <source>
        <dbReference type="EMBL" id="MDT2405363.1"/>
    </source>
</evidence>
<dbReference type="Pfam" id="PF04536">
    <property type="entry name" value="TPM_phosphatase"/>
    <property type="match status" value="1"/>
</dbReference>
<proteinExistence type="predicted"/>
<comment type="caution">
    <text evidence="2">The sequence shown here is derived from an EMBL/GenBank/DDBJ whole genome shotgun (WGS) entry which is preliminary data.</text>
</comment>
<name>A0AAW8S1N7_ENTAV</name>
<protein>
    <submittedName>
        <fullName evidence="2">TPM domain-containing protein</fullName>
    </submittedName>
</protein>
<dbReference type="AlphaFoldDB" id="A0AAW8S1N7"/>
<sequence>AIVAAIKEAEHRTSGEIRIYVEGRCYLVNPVHRAMEIFAELRMDKTAERNAVLLYIAMKDRQLAIYGDAGIHDKVGTAFWNDQ</sequence>
<dbReference type="InterPro" id="IPR007621">
    <property type="entry name" value="TPM_dom"/>
</dbReference>
<feature type="non-terminal residue" evidence="2">
    <location>
        <position position="1"/>
    </location>
</feature>
<gene>
    <name evidence="2" type="ORF">P7D43_23830</name>
</gene>
<feature type="domain" description="TPM" evidence="1">
    <location>
        <begin position="2"/>
        <end position="81"/>
    </location>
</feature>
<dbReference type="RefSeq" id="WP_311866142.1">
    <property type="nucleotide sequence ID" value="NZ_JARPWH010000359.1"/>
</dbReference>
<reference evidence="2" key="1">
    <citation type="submission" date="2023-03" db="EMBL/GenBank/DDBJ databases">
        <authorList>
            <person name="Shen W."/>
            <person name="Cai J."/>
        </authorList>
    </citation>
    <scope>NUCLEOTIDE SEQUENCE</scope>
    <source>
        <strain evidence="2">P33-2</strain>
    </source>
</reference>
<dbReference type="Proteomes" id="UP001260773">
    <property type="component" value="Unassembled WGS sequence"/>
</dbReference>
<feature type="non-terminal residue" evidence="2">
    <location>
        <position position="83"/>
    </location>
</feature>
<organism evidence="2 3">
    <name type="scientific">Enterococcus avium</name>
    <name type="common">Streptococcus avium</name>
    <dbReference type="NCBI Taxonomy" id="33945"/>
    <lineage>
        <taxon>Bacteria</taxon>
        <taxon>Bacillati</taxon>
        <taxon>Bacillota</taxon>
        <taxon>Bacilli</taxon>
        <taxon>Lactobacillales</taxon>
        <taxon>Enterococcaceae</taxon>
        <taxon>Enterococcus</taxon>
    </lineage>
</organism>
<dbReference type="Gene3D" id="3.10.310.50">
    <property type="match status" value="1"/>
</dbReference>
<accession>A0AAW8S1N7</accession>
<evidence type="ECO:0000259" key="1">
    <source>
        <dbReference type="Pfam" id="PF04536"/>
    </source>
</evidence>